<gene>
    <name evidence="4" type="ORF">NCGR_LOCUS39486</name>
</gene>
<feature type="domain" description="Glycosyltransferase N-terminal" evidence="3">
    <location>
        <begin position="20"/>
        <end position="149"/>
    </location>
</feature>
<keyword evidence="2" id="KW-0808">Transferase</keyword>
<keyword evidence="5" id="KW-1185">Reference proteome</keyword>
<dbReference type="Pfam" id="PF00201">
    <property type="entry name" value="UDPGT"/>
    <property type="match status" value="1"/>
</dbReference>
<dbReference type="CDD" id="cd03784">
    <property type="entry name" value="GT1_Gtf-like"/>
    <property type="match status" value="1"/>
</dbReference>
<dbReference type="AlphaFoldDB" id="A0A811QIL3"/>
<name>A0A811QIL3_9POAL</name>
<evidence type="ECO:0000313" key="4">
    <source>
        <dbReference type="EMBL" id="CAD6255959.1"/>
    </source>
</evidence>
<evidence type="ECO:0000256" key="1">
    <source>
        <dbReference type="ARBA" id="ARBA00009995"/>
    </source>
</evidence>
<dbReference type="Gene3D" id="3.40.50.2000">
    <property type="entry name" value="Glycogen Phosphorylase B"/>
    <property type="match status" value="2"/>
</dbReference>
<comment type="caution">
    <text evidence="4">The sequence shown here is derived from an EMBL/GenBank/DDBJ whole genome shotgun (WGS) entry which is preliminary data.</text>
</comment>
<dbReference type="InterPro" id="IPR002213">
    <property type="entry name" value="UDP_glucos_trans"/>
</dbReference>
<dbReference type="PANTHER" id="PTHR48047:SF8">
    <property type="entry name" value="FLAVONOL 3-O-GLUCOSYLTRANSFERASE UGT89B1"/>
    <property type="match status" value="1"/>
</dbReference>
<accession>A0A811QIL3</accession>
<evidence type="ECO:0000313" key="5">
    <source>
        <dbReference type="Proteomes" id="UP000604825"/>
    </source>
</evidence>
<dbReference type="SUPFAM" id="SSF53756">
    <property type="entry name" value="UDP-Glycosyltransferase/glycogen phosphorylase"/>
    <property type="match status" value="1"/>
</dbReference>
<dbReference type="OrthoDB" id="5835829at2759"/>
<dbReference type="Pfam" id="PF26168">
    <property type="entry name" value="Glyco_transf_N"/>
    <property type="match status" value="1"/>
</dbReference>
<dbReference type="GO" id="GO:0035251">
    <property type="term" value="F:UDP-glucosyltransferase activity"/>
    <property type="evidence" value="ECO:0007669"/>
    <property type="project" value="TreeGrafter"/>
</dbReference>
<reference evidence="4" key="1">
    <citation type="submission" date="2020-10" db="EMBL/GenBank/DDBJ databases">
        <authorList>
            <person name="Han B."/>
            <person name="Lu T."/>
            <person name="Zhao Q."/>
            <person name="Huang X."/>
            <person name="Zhao Y."/>
        </authorList>
    </citation>
    <scope>NUCLEOTIDE SEQUENCE</scope>
</reference>
<dbReference type="EMBL" id="CAJGYO010000010">
    <property type="protein sequence ID" value="CAD6255959.1"/>
    <property type="molecule type" value="Genomic_DNA"/>
</dbReference>
<protein>
    <recommendedName>
        <fullName evidence="3">Glycosyltransferase N-terminal domain-containing protein</fullName>
    </recommendedName>
</protein>
<dbReference type="Proteomes" id="UP000604825">
    <property type="component" value="Unassembled WGS sequence"/>
</dbReference>
<sequence>MDTPPPEKREGNDGNGKPHVLVVPFPAQGHMLALLDLVALLATCGGPELSVTVAITAGNAPLLEPLLADCPSIGVVTLPFPSSPLLPPGCGENTRDLPLHLFRMFIPALAELRAPLLAWCKAQAPTQRVTAVVSDIFTGWARPLAAELGARHVTFSPCSALHVAFSRPLWRDMPQRIRADADADEAVVTFPDVRGGAHSFPWRRLPMTYRLHKVGDEPSEMIRQITLWSLLDTECVVLNSFAALEPTYLDRRSPLVPRVLAVGPLSEARATVSANRGGKPAVAPSAVAAWLDAFADGSVVYVSFGTQHALSPEQAACVADALAQSSAAFVWAAGTLTVLPEGFEAATASRGMVIRGWAPQVEILRHRAVGWFLMHCGMNAVLEAASASVAMLTWPMGADHFFNKIVVEEAGVAMHVAEGADTVPDAGRMAEAIAAAVGDEGKAIRERAVELGRKAAEAVAEGGSSYMDFQELVHMLAKVD</sequence>
<dbReference type="PANTHER" id="PTHR48047">
    <property type="entry name" value="GLYCOSYLTRANSFERASE"/>
    <property type="match status" value="1"/>
</dbReference>
<proteinExistence type="inferred from homology"/>
<organism evidence="4 5">
    <name type="scientific">Miscanthus lutarioriparius</name>
    <dbReference type="NCBI Taxonomy" id="422564"/>
    <lineage>
        <taxon>Eukaryota</taxon>
        <taxon>Viridiplantae</taxon>
        <taxon>Streptophyta</taxon>
        <taxon>Embryophyta</taxon>
        <taxon>Tracheophyta</taxon>
        <taxon>Spermatophyta</taxon>
        <taxon>Magnoliopsida</taxon>
        <taxon>Liliopsida</taxon>
        <taxon>Poales</taxon>
        <taxon>Poaceae</taxon>
        <taxon>PACMAD clade</taxon>
        <taxon>Panicoideae</taxon>
        <taxon>Andropogonodae</taxon>
        <taxon>Andropogoneae</taxon>
        <taxon>Saccharinae</taxon>
        <taxon>Miscanthus</taxon>
    </lineage>
</organism>
<evidence type="ECO:0000259" key="3">
    <source>
        <dbReference type="Pfam" id="PF26168"/>
    </source>
</evidence>
<evidence type="ECO:0000256" key="2">
    <source>
        <dbReference type="ARBA" id="ARBA00022679"/>
    </source>
</evidence>
<dbReference type="InterPro" id="IPR058980">
    <property type="entry name" value="Glyco_transf_N"/>
</dbReference>
<comment type="similarity">
    <text evidence="1">Belongs to the UDP-glycosyltransferase family.</text>
</comment>